<gene>
    <name evidence="1" type="ORF">SAMN04487962_12617</name>
</gene>
<dbReference type="InterPro" id="IPR008554">
    <property type="entry name" value="Glutaredoxin-like"/>
</dbReference>
<reference evidence="2" key="1">
    <citation type="submission" date="2016-10" db="EMBL/GenBank/DDBJ databases">
        <authorList>
            <person name="Varghese N."/>
            <person name="Submissions S."/>
        </authorList>
    </citation>
    <scope>NUCLEOTIDE SEQUENCE [LARGE SCALE GENOMIC DNA]</scope>
    <source>
        <strain evidence="2">CGMCC 1.6489</strain>
    </source>
</reference>
<name>A0A1I0HB68_9GAMM</name>
<accession>A0A1I0HB68</accession>
<evidence type="ECO:0000313" key="1">
    <source>
        <dbReference type="EMBL" id="SET80886.1"/>
    </source>
</evidence>
<dbReference type="STRING" id="430453.SAMN04487962_12617"/>
<evidence type="ECO:0000313" key="2">
    <source>
        <dbReference type="Proteomes" id="UP000198762"/>
    </source>
</evidence>
<dbReference type="SUPFAM" id="SSF52833">
    <property type="entry name" value="Thioredoxin-like"/>
    <property type="match status" value="1"/>
</dbReference>
<dbReference type="AlphaFoldDB" id="A0A1I0HB68"/>
<proteinExistence type="predicted"/>
<dbReference type="InterPro" id="IPR036249">
    <property type="entry name" value="Thioredoxin-like_sf"/>
</dbReference>
<sequence length="88" mass="9723">MQLTFFTTSHCELCELAEHLLINTPLPHPIPVEAVDIASSEALVERYGTRIPVLRREDTGAELGWPFTRDDLLDFLGPKAGAPSGQLH</sequence>
<dbReference type="RefSeq" id="WP_091854464.1">
    <property type="nucleotide sequence ID" value="NZ_FOHZ01000026.1"/>
</dbReference>
<dbReference type="Pfam" id="PF05768">
    <property type="entry name" value="Glrx-like"/>
    <property type="match status" value="1"/>
</dbReference>
<organism evidence="1 2">
    <name type="scientific">Marinobacter segnicrescens</name>
    <dbReference type="NCBI Taxonomy" id="430453"/>
    <lineage>
        <taxon>Bacteria</taxon>
        <taxon>Pseudomonadati</taxon>
        <taxon>Pseudomonadota</taxon>
        <taxon>Gammaproteobacteria</taxon>
        <taxon>Pseudomonadales</taxon>
        <taxon>Marinobacteraceae</taxon>
        <taxon>Marinobacter</taxon>
    </lineage>
</organism>
<keyword evidence="2" id="KW-1185">Reference proteome</keyword>
<protein>
    <submittedName>
        <fullName evidence="1">Glutaredoxin-like domain</fullName>
    </submittedName>
</protein>
<dbReference type="Proteomes" id="UP000198762">
    <property type="component" value="Unassembled WGS sequence"/>
</dbReference>
<dbReference type="EMBL" id="FOHZ01000026">
    <property type="protein sequence ID" value="SET80886.1"/>
    <property type="molecule type" value="Genomic_DNA"/>
</dbReference>
<dbReference type="Gene3D" id="3.40.30.10">
    <property type="entry name" value="Glutaredoxin"/>
    <property type="match status" value="1"/>
</dbReference>
<dbReference type="OrthoDB" id="8537427at2"/>